<evidence type="ECO:0000259" key="1">
    <source>
        <dbReference type="PROSITE" id="PS51725"/>
    </source>
</evidence>
<organism evidence="2 3">
    <name type="scientific">Paenochrobactrum gallinarii</name>
    <dbReference type="NCBI Taxonomy" id="643673"/>
    <lineage>
        <taxon>Bacteria</taxon>
        <taxon>Pseudomonadati</taxon>
        <taxon>Pseudomonadota</taxon>
        <taxon>Alphaproteobacteria</taxon>
        <taxon>Hyphomicrobiales</taxon>
        <taxon>Brucellaceae</taxon>
        <taxon>Paenochrobactrum</taxon>
    </lineage>
</organism>
<proteinExistence type="predicted"/>
<keyword evidence="3" id="KW-1185">Reference proteome</keyword>
<keyword evidence="2" id="KW-0560">Oxidoreductase</keyword>
<reference evidence="2 3" key="1">
    <citation type="submission" date="2020-08" db="EMBL/GenBank/DDBJ databases">
        <title>Genomic Encyclopedia of Type Strains, Phase IV (KMG-IV): sequencing the most valuable type-strain genomes for metagenomic binning, comparative biology and taxonomic classification.</title>
        <authorList>
            <person name="Goeker M."/>
        </authorList>
    </citation>
    <scope>NUCLEOTIDE SEQUENCE [LARGE SCALE GENOMIC DNA]</scope>
    <source>
        <strain evidence="2 3">DSM 22336</strain>
    </source>
</reference>
<evidence type="ECO:0000313" key="3">
    <source>
        <dbReference type="Proteomes" id="UP000555393"/>
    </source>
</evidence>
<protein>
    <submittedName>
        <fullName evidence="2">Quinol monooxygenase YgiN</fullName>
    </submittedName>
</protein>
<sequence>MLLIVGTVRLPAENLTAAREVMASMIEASRAEDGCLGYSYAEDVLEPGLIHVKELWRDQAALDRHFETTHIATWRESWPRLGIHGRDLTVYDVGEGRKT</sequence>
<dbReference type="InterPro" id="IPR007138">
    <property type="entry name" value="ABM_dom"/>
</dbReference>
<keyword evidence="2" id="KW-0503">Monooxygenase</keyword>
<dbReference type="PROSITE" id="PS51725">
    <property type="entry name" value="ABM"/>
    <property type="match status" value="1"/>
</dbReference>
<dbReference type="InterPro" id="IPR011008">
    <property type="entry name" value="Dimeric_a/b-barrel"/>
</dbReference>
<dbReference type="Pfam" id="PF03992">
    <property type="entry name" value="ABM"/>
    <property type="match status" value="1"/>
</dbReference>
<dbReference type="PANTHER" id="PTHR33336:SF3">
    <property type="entry name" value="ABM DOMAIN-CONTAINING PROTEIN"/>
    <property type="match status" value="1"/>
</dbReference>
<dbReference type="AlphaFoldDB" id="A0A841LVR3"/>
<dbReference type="Gene3D" id="3.30.70.100">
    <property type="match status" value="1"/>
</dbReference>
<accession>A0A841LVR3</accession>
<dbReference type="GO" id="GO:0004497">
    <property type="term" value="F:monooxygenase activity"/>
    <property type="evidence" value="ECO:0007669"/>
    <property type="project" value="UniProtKB-KW"/>
</dbReference>
<dbReference type="InterPro" id="IPR050744">
    <property type="entry name" value="AI-2_Isomerase_LsrG"/>
</dbReference>
<dbReference type="Proteomes" id="UP000555393">
    <property type="component" value="Unassembled WGS sequence"/>
</dbReference>
<dbReference type="SUPFAM" id="SSF54909">
    <property type="entry name" value="Dimeric alpha+beta barrel"/>
    <property type="match status" value="1"/>
</dbReference>
<dbReference type="RefSeq" id="WP_184221081.1">
    <property type="nucleotide sequence ID" value="NZ_JACIIU010000003.1"/>
</dbReference>
<feature type="domain" description="ABM" evidence="1">
    <location>
        <begin position="2"/>
        <end position="91"/>
    </location>
</feature>
<comment type="caution">
    <text evidence="2">The sequence shown here is derived from an EMBL/GenBank/DDBJ whole genome shotgun (WGS) entry which is preliminary data.</text>
</comment>
<name>A0A841LVR3_9HYPH</name>
<dbReference type="EMBL" id="JACIIU010000003">
    <property type="protein sequence ID" value="MBB6260577.1"/>
    <property type="molecule type" value="Genomic_DNA"/>
</dbReference>
<dbReference type="PANTHER" id="PTHR33336">
    <property type="entry name" value="QUINOL MONOOXYGENASE YGIN-RELATED"/>
    <property type="match status" value="1"/>
</dbReference>
<gene>
    <name evidence="2" type="ORF">FHS77_001111</name>
</gene>
<evidence type="ECO:0000313" key="2">
    <source>
        <dbReference type="EMBL" id="MBB6260577.1"/>
    </source>
</evidence>